<dbReference type="RefSeq" id="WP_126697873.1">
    <property type="nucleotide sequence ID" value="NZ_RWKW01000005.1"/>
</dbReference>
<protein>
    <submittedName>
        <fullName evidence="2">Accessory factor UbiK family protein</fullName>
    </submittedName>
</protein>
<comment type="caution">
    <text evidence="2">The sequence shown here is derived from an EMBL/GenBank/DDBJ whole genome shotgun (WGS) entry which is preliminary data.</text>
</comment>
<proteinExistence type="predicted"/>
<sequence length="96" mass="10427">MTTGPNRILDDLAKLMTDAAGAAQGVRREMETAFRAQAERMLNSMDIVQREEFEAMRDMAVKARAENKKLAARLDDLEAKLASLSTASPAEGTAGK</sequence>
<dbReference type="AlphaFoldDB" id="A0A3R9YHQ4"/>
<dbReference type="Pfam" id="PF04380">
    <property type="entry name" value="BMFP"/>
    <property type="match status" value="1"/>
</dbReference>
<dbReference type="InterPro" id="IPR007475">
    <property type="entry name" value="UbiK"/>
</dbReference>
<accession>A0A3R9YHQ4</accession>
<dbReference type="Proteomes" id="UP000278398">
    <property type="component" value="Unassembled WGS sequence"/>
</dbReference>
<dbReference type="EMBL" id="RWKW01000005">
    <property type="protein sequence ID" value="RST88018.1"/>
    <property type="molecule type" value="Genomic_DNA"/>
</dbReference>
<evidence type="ECO:0000256" key="1">
    <source>
        <dbReference type="SAM" id="Coils"/>
    </source>
</evidence>
<evidence type="ECO:0000313" key="2">
    <source>
        <dbReference type="EMBL" id="RST88018.1"/>
    </source>
</evidence>
<gene>
    <name evidence="2" type="ORF">EJC49_02440</name>
</gene>
<keyword evidence="3" id="KW-1185">Reference proteome</keyword>
<evidence type="ECO:0000313" key="3">
    <source>
        <dbReference type="Proteomes" id="UP000278398"/>
    </source>
</evidence>
<organism evidence="2 3">
    <name type="scientific">Aquibium carbonis</name>
    <dbReference type="NCBI Taxonomy" id="2495581"/>
    <lineage>
        <taxon>Bacteria</taxon>
        <taxon>Pseudomonadati</taxon>
        <taxon>Pseudomonadota</taxon>
        <taxon>Alphaproteobacteria</taxon>
        <taxon>Hyphomicrobiales</taxon>
        <taxon>Phyllobacteriaceae</taxon>
        <taxon>Aquibium</taxon>
    </lineage>
</organism>
<name>A0A3R9YHQ4_9HYPH</name>
<reference evidence="2 3" key="1">
    <citation type="submission" date="2018-12" db="EMBL/GenBank/DDBJ databases">
        <title>Mesorhizobium carbonis sp. nov., isolated from coal mine water.</title>
        <authorList>
            <person name="Xin W."/>
            <person name="Xu Z."/>
            <person name="Xiang F."/>
            <person name="Zhang J."/>
            <person name="Xi L."/>
            <person name="Liu J."/>
        </authorList>
    </citation>
    <scope>NUCLEOTIDE SEQUENCE [LARGE SCALE GENOMIC DNA]</scope>
    <source>
        <strain evidence="2 3">B2.3</strain>
    </source>
</reference>
<feature type="coiled-coil region" evidence="1">
    <location>
        <begin position="60"/>
        <end position="87"/>
    </location>
</feature>
<keyword evidence="1" id="KW-0175">Coiled coil</keyword>
<dbReference type="OrthoDB" id="7392124at2"/>